<keyword evidence="8" id="KW-1185">Reference proteome</keyword>
<feature type="transmembrane region" description="Helical" evidence="5">
    <location>
        <begin position="189"/>
        <end position="207"/>
    </location>
</feature>
<evidence type="ECO:0000313" key="7">
    <source>
        <dbReference type="EMBL" id="GFZ97008.1"/>
    </source>
</evidence>
<dbReference type="EMBL" id="BMID01000001">
    <property type="protein sequence ID" value="GFZ97008.1"/>
    <property type="molecule type" value="Genomic_DNA"/>
</dbReference>
<evidence type="ECO:0000256" key="4">
    <source>
        <dbReference type="ARBA" id="ARBA00023136"/>
    </source>
</evidence>
<protein>
    <recommendedName>
        <fullName evidence="6">ABC-2 type transporter transmembrane domain-containing protein</fullName>
    </recommendedName>
</protein>
<evidence type="ECO:0000256" key="5">
    <source>
        <dbReference type="SAM" id="Phobius"/>
    </source>
</evidence>
<dbReference type="Pfam" id="PF12698">
    <property type="entry name" value="ABC2_membrane_3"/>
    <property type="match status" value="1"/>
</dbReference>
<evidence type="ECO:0000256" key="2">
    <source>
        <dbReference type="ARBA" id="ARBA00022692"/>
    </source>
</evidence>
<sequence>MTDGRIEEHTGRLTRWQAAMVIARRDFFAILFSRTFIFFLLGPLFPIVVGVLAGGIGSSVRDQVDQPELGVMLDAGATIRLGEAHARLYPQMGGALPAIQRVEPADPRTALQDNARNLGAILSGSIEQPVLVGTQDQIASWHGPVGLLLAEAIREGAPPERPAIALVPTATSTADVTRSRLVTAQSGQVLLFLLIMLLAGMVLSNLVEEKGNKVIEILAAAIPMESVFLGKLFAMLAVSMVGIVVWLGVGGAIYLGAGNSIPVLPEPAVGWPLFIAFGVVYFSMGYLLLGSLFLAIGSLATTVREVQTLSMPVTMLQLVVFFFASYALAATGTWVEWFAILFPFSSPFAMFARAAIDPVLWPHLLAIGWQAASVALFVTIGARLFRRWVMKSGPRGAKKRSAWSRLFGRKTKLT</sequence>
<dbReference type="RefSeq" id="WP_188640851.1">
    <property type="nucleotide sequence ID" value="NZ_BMID01000001.1"/>
</dbReference>
<evidence type="ECO:0000256" key="1">
    <source>
        <dbReference type="ARBA" id="ARBA00004141"/>
    </source>
</evidence>
<keyword evidence="4 5" id="KW-0472">Membrane</keyword>
<accession>A0ABQ1F2E3</accession>
<evidence type="ECO:0000259" key="6">
    <source>
        <dbReference type="Pfam" id="PF12698"/>
    </source>
</evidence>
<feature type="transmembrane region" description="Helical" evidence="5">
    <location>
        <begin position="274"/>
        <end position="297"/>
    </location>
</feature>
<keyword evidence="2 5" id="KW-0812">Transmembrane</keyword>
<gene>
    <name evidence="7" type="ORF">GCM10010923_01110</name>
</gene>
<keyword evidence="3 5" id="KW-1133">Transmembrane helix</keyword>
<proteinExistence type="predicted"/>
<feature type="transmembrane region" description="Helical" evidence="5">
    <location>
        <begin position="360"/>
        <end position="385"/>
    </location>
</feature>
<name>A0ABQ1F2E3_9SPHN</name>
<comment type="caution">
    <text evidence="7">The sequence shown here is derived from an EMBL/GenBank/DDBJ whole genome shotgun (WGS) entry which is preliminary data.</text>
</comment>
<evidence type="ECO:0000313" key="8">
    <source>
        <dbReference type="Proteomes" id="UP000603317"/>
    </source>
</evidence>
<feature type="transmembrane region" description="Helical" evidence="5">
    <location>
        <begin position="228"/>
        <end position="254"/>
    </location>
</feature>
<feature type="domain" description="ABC-2 type transporter transmembrane" evidence="6">
    <location>
        <begin position="189"/>
        <end position="382"/>
    </location>
</feature>
<evidence type="ECO:0000256" key="3">
    <source>
        <dbReference type="ARBA" id="ARBA00022989"/>
    </source>
</evidence>
<feature type="transmembrane region" description="Helical" evidence="5">
    <location>
        <begin position="27"/>
        <end position="53"/>
    </location>
</feature>
<feature type="transmembrane region" description="Helical" evidence="5">
    <location>
        <begin position="318"/>
        <end position="340"/>
    </location>
</feature>
<dbReference type="Proteomes" id="UP000603317">
    <property type="component" value="Unassembled WGS sequence"/>
</dbReference>
<organism evidence="7 8">
    <name type="scientific">Blastomonas marina</name>
    <dbReference type="NCBI Taxonomy" id="1867408"/>
    <lineage>
        <taxon>Bacteria</taxon>
        <taxon>Pseudomonadati</taxon>
        <taxon>Pseudomonadota</taxon>
        <taxon>Alphaproteobacteria</taxon>
        <taxon>Sphingomonadales</taxon>
        <taxon>Sphingomonadaceae</taxon>
        <taxon>Blastomonas</taxon>
    </lineage>
</organism>
<dbReference type="InterPro" id="IPR013525">
    <property type="entry name" value="ABC2_TM"/>
</dbReference>
<comment type="subcellular location">
    <subcellularLocation>
        <location evidence="1">Membrane</location>
        <topology evidence="1">Multi-pass membrane protein</topology>
    </subcellularLocation>
</comment>
<reference evidence="8" key="1">
    <citation type="journal article" date="2019" name="Int. J. Syst. Evol. Microbiol.">
        <title>The Global Catalogue of Microorganisms (GCM) 10K type strain sequencing project: providing services to taxonomists for standard genome sequencing and annotation.</title>
        <authorList>
            <consortium name="The Broad Institute Genomics Platform"/>
            <consortium name="The Broad Institute Genome Sequencing Center for Infectious Disease"/>
            <person name="Wu L."/>
            <person name="Ma J."/>
        </authorList>
    </citation>
    <scope>NUCLEOTIDE SEQUENCE [LARGE SCALE GENOMIC DNA]</scope>
    <source>
        <strain evidence="8">CGMCC 1.15297</strain>
    </source>
</reference>